<feature type="chain" id="PRO_5002258275" evidence="1">
    <location>
        <begin position="20"/>
        <end position="95"/>
    </location>
</feature>
<dbReference type="GeneID" id="25730921"/>
<evidence type="ECO:0000313" key="3">
    <source>
        <dbReference type="Proteomes" id="UP000054498"/>
    </source>
</evidence>
<gene>
    <name evidence="2" type="ORF">MNEG_13457</name>
</gene>
<dbReference type="AlphaFoldDB" id="A0A0D2LYI8"/>
<evidence type="ECO:0000256" key="1">
    <source>
        <dbReference type="SAM" id="SignalP"/>
    </source>
</evidence>
<feature type="signal peptide" evidence="1">
    <location>
        <begin position="1"/>
        <end position="19"/>
    </location>
</feature>
<protein>
    <submittedName>
        <fullName evidence="2">Uncharacterized protein</fullName>
    </submittedName>
</protein>
<dbReference type="RefSeq" id="XP_013893526.1">
    <property type="nucleotide sequence ID" value="XM_014038072.1"/>
</dbReference>
<dbReference type="KEGG" id="mng:MNEG_13457"/>
<dbReference type="EMBL" id="KK104055">
    <property type="protein sequence ID" value="KIY94506.1"/>
    <property type="molecule type" value="Genomic_DNA"/>
</dbReference>
<evidence type="ECO:0000313" key="2">
    <source>
        <dbReference type="EMBL" id="KIY94506.1"/>
    </source>
</evidence>
<dbReference type="PANTHER" id="PTHR34970:SF5">
    <property type="entry name" value="PROTEIN, PUTATIVE-RELATED"/>
    <property type="match status" value="1"/>
</dbReference>
<dbReference type="PANTHER" id="PTHR34970">
    <property type="entry name" value="ABC TRANSPORTER A FAMILY PROTEIN"/>
    <property type="match status" value="1"/>
</dbReference>
<dbReference type="Proteomes" id="UP000054498">
    <property type="component" value="Unassembled WGS sequence"/>
</dbReference>
<dbReference type="OrthoDB" id="543862at2759"/>
<organism evidence="2 3">
    <name type="scientific">Monoraphidium neglectum</name>
    <dbReference type="NCBI Taxonomy" id="145388"/>
    <lineage>
        <taxon>Eukaryota</taxon>
        <taxon>Viridiplantae</taxon>
        <taxon>Chlorophyta</taxon>
        <taxon>core chlorophytes</taxon>
        <taxon>Chlorophyceae</taxon>
        <taxon>CS clade</taxon>
        <taxon>Sphaeropleales</taxon>
        <taxon>Selenastraceae</taxon>
        <taxon>Monoraphidium</taxon>
    </lineage>
</organism>
<sequence>MLLRVRVTSFLSGFGLASAAAFYQLHNDIKSSSTFLAAQAEEARDSLDRRVAALEAAVLKKQPAAPAPAAAEAEAVLLHAADDVAHAVEGAAASG</sequence>
<reference evidence="2 3" key="1">
    <citation type="journal article" date="2013" name="BMC Genomics">
        <title>Reconstruction of the lipid metabolism for the microalga Monoraphidium neglectum from its genome sequence reveals characteristics suitable for biofuel production.</title>
        <authorList>
            <person name="Bogen C."/>
            <person name="Al-Dilaimi A."/>
            <person name="Albersmeier A."/>
            <person name="Wichmann J."/>
            <person name="Grundmann M."/>
            <person name="Rupp O."/>
            <person name="Lauersen K.J."/>
            <person name="Blifernez-Klassen O."/>
            <person name="Kalinowski J."/>
            <person name="Goesmann A."/>
            <person name="Mussgnug J.H."/>
            <person name="Kruse O."/>
        </authorList>
    </citation>
    <scope>NUCLEOTIDE SEQUENCE [LARGE SCALE GENOMIC DNA]</scope>
    <source>
        <strain evidence="2 3">SAG 48.87</strain>
    </source>
</reference>
<keyword evidence="3" id="KW-1185">Reference proteome</keyword>
<keyword evidence="1" id="KW-0732">Signal</keyword>
<accession>A0A0D2LYI8</accession>
<name>A0A0D2LYI8_9CHLO</name>
<proteinExistence type="predicted"/>